<dbReference type="PROSITE" id="PS51084">
    <property type="entry name" value="HIT_2"/>
    <property type="match status" value="1"/>
</dbReference>
<dbReference type="InterPro" id="IPR036265">
    <property type="entry name" value="HIT-like_sf"/>
</dbReference>
<comment type="caution">
    <text evidence="9">The sequence shown here is derived from an EMBL/GenBank/DDBJ whole genome shotgun (WGS) entry which is preliminary data.</text>
</comment>
<dbReference type="OrthoDB" id="680339at2759"/>
<evidence type="ECO:0000256" key="6">
    <source>
        <dbReference type="PIRSR" id="PIRSR639383-3"/>
    </source>
</evidence>
<evidence type="ECO:0000256" key="2">
    <source>
        <dbReference type="ARBA" id="ARBA00022801"/>
    </source>
</evidence>
<dbReference type="InterPro" id="IPR011146">
    <property type="entry name" value="HIT-like"/>
</dbReference>
<dbReference type="Pfam" id="PF01230">
    <property type="entry name" value="HIT"/>
    <property type="match status" value="1"/>
</dbReference>
<keyword evidence="10" id="KW-1185">Reference proteome</keyword>
<organism evidence="9 10">
    <name type="scientific">Tieghemostelium lacteum</name>
    <name type="common">Slime mold</name>
    <name type="synonym">Dictyostelium lacteum</name>
    <dbReference type="NCBI Taxonomy" id="361077"/>
    <lineage>
        <taxon>Eukaryota</taxon>
        <taxon>Amoebozoa</taxon>
        <taxon>Evosea</taxon>
        <taxon>Eumycetozoa</taxon>
        <taxon>Dictyostelia</taxon>
        <taxon>Dictyosteliales</taxon>
        <taxon>Raperosteliaceae</taxon>
        <taxon>Tieghemostelium</taxon>
    </lineage>
</organism>
<dbReference type="Proteomes" id="UP000076078">
    <property type="component" value="Unassembled WGS sequence"/>
</dbReference>
<sequence>MSTFYFGQYLIRQSEIFFKSELSVALVNLKPVLPGHVLVCPKRVVPRFCDLTGEEVKDLWLSAQKISTVIEKHYKGDGLTFAIQDGKNAGQTVAHVHIHIIPRRPKDFENNDEIYSAIEKERPARTLEEMKLEADELRPLFPKYD</sequence>
<keyword evidence="1" id="KW-0547">Nucleotide-binding</keyword>
<dbReference type="PRINTS" id="PR00332">
    <property type="entry name" value="HISTRIAD"/>
</dbReference>
<feature type="binding site" evidence="5">
    <location>
        <position position="84"/>
    </location>
    <ligand>
        <name>substrate</name>
    </ligand>
</feature>
<dbReference type="EMBL" id="LODT01000029">
    <property type="protein sequence ID" value="KYQ92451.1"/>
    <property type="molecule type" value="Genomic_DNA"/>
</dbReference>
<protein>
    <recommendedName>
        <fullName evidence="8">HIT domain-containing protein</fullName>
    </recommendedName>
</protein>
<dbReference type="InterPro" id="IPR051884">
    <property type="entry name" value="Bis(5'-adenosyl)-TPase_reg"/>
</dbReference>
<evidence type="ECO:0000313" key="10">
    <source>
        <dbReference type="Proteomes" id="UP000076078"/>
    </source>
</evidence>
<dbReference type="PANTHER" id="PTHR46243">
    <property type="entry name" value="BIS(5'-ADENOSYL)-TRIPHOSPHATASE"/>
    <property type="match status" value="1"/>
</dbReference>
<dbReference type="GO" id="GO:0000166">
    <property type="term" value="F:nucleotide binding"/>
    <property type="evidence" value="ECO:0007669"/>
    <property type="project" value="UniProtKB-KW"/>
</dbReference>
<proteinExistence type="predicted"/>
<dbReference type="STRING" id="361077.A0A151ZER6"/>
<dbReference type="AlphaFoldDB" id="A0A151ZER6"/>
<feature type="active site" description="Tele-AMP-histidine intermediate" evidence="3">
    <location>
        <position position="97"/>
    </location>
</feature>
<reference evidence="9 10" key="1">
    <citation type="submission" date="2015-12" db="EMBL/GenBank/DDBJ databases">
        <title>Dictyostelia acquired genes for synthesis and detection of signals that induce cell-type specialization by lateral gene transfer from prokaryotes.</title>
        <authorList>
            <person name="Gloeckner G."/>
            <person name="Schaap P."/>
        </authorList>
    </citation>
    <scope>NUCLEOTIDE SEQUENCE [LARGE SCALE GENOMIC DNA]</scope>
    <source>
        <strain evidence="9 10">TK</strain>
    </source>
</reference>
<evidence type="ECO:0000256" key="5">
    <source>
        <dbReference type="PIRSR" id="PIRSR639383-2"/>
    </source>
</evidence>
<dbReference type="GO" id="GO:0016787">
    <property type="term" value="F:hydrolase activity"/>
    <property type="evidence" value="ECO:0007669"/>
    <property type="project" value="UniProtKB-KW"/>
</dbReference>
<feature type="binding site" evidence="5">
    <location>
        <begin position="90"/>
        <end position="93"/>
    </location>
    <ligand>
        <name>substrate</name>
    </ligand>
</feature>
<dbReference type="InterPro" id="IPR001310">
    <property type="entry name" value="Histidine_triad_HIT"/>
</dbReference>
<feature type="binding site" evidence="5">
    <location>
        <position position="99"/>
    </location>
    <ligand>
        <name>substrate</name>
    </ligand>
</feature>
<feature type="site" description="Important for induction of apoptosis" evidence="6">
    <location>
        <position position="115"/>
    </location>
</feature>
<dbReference type="InterPro" id="IPR019808">
    <property type="entry name" value="Histidine_triad_CS"/>
</dbReference>
<dbReference type="InterPro" id="IPR039383">
    <property type="entry name" value="FHIT"/>
</dbReference>
<dbReference type="FunFam" id="3.30.428.10:FF:000011">
    <property type="entry name" value="Fragile histidine triad"/>
    <property type="match status" value="1"/>
</dbReference>
<dbReference type="CDD" id="cd01275">
    <property type="entry name" value="FHIT"/>
    <property type="match status" value="1"/>
</dbReference>
<evidence type="ECO:0000256" key="1">
    <source>
        <dbReference type="ARBA" id="ARBA00022741"/>
    </source>
</evidence>
<evidence type="ECO:0000256" key="3">
    <source>
        <dbReference type="PIRSR" id="PIRSR601310-1"/>
    </source>
</evidence>
<name>A0A151ZER6_TIELA</name>
<keyword evidence="2" id="KW-0378">Hydrolase</keyword>
<dbReference type="Gene3D" id="3.30.428.10">
    <property type="entry name" value="HIT-like"/>
    <property type="match status" value="1"/>
</dbReference>
<dbReference type="PROSITE" id="PS00892">
    <property type="entry name" value="HIT_1"/>
    <property type="match status" value="1"/>
</dbReference>
<dbReference type="PANTHER" id="PTHR46243:SF1">
    <property type="entry name" value="BIS(5'-ADENOSYL)-TRIPHOSPHATASE"/>
    <property type="match status" value="1"/>
</dbReference>
<dbReference type="FunCoup" id="A0A151ZER6">
    <property type="interactions" value="17"/>
</dbReference>
<dbReference type="InParanoid" id="A0A151ZER6"/>
<feature type="short sequence motif" description="Histidine triad motif" evidence="4 7">
    <location>
        <begin position="95"/>
        <end position="99"/>
    </location>
</feature>
<evidence type="ECO:0000259" key="8">
    <source>
        <dbReference type="PROSITE" id="PS51084"/>
    </source>
</evidence>
<evidence type="ECO:0000256" key="7">
    <source>
        <dbReference type="PROSITE-ProRule" id="PRU00464"/>
    </source>
</evidence>
<evidence type="ECO:0000256" key="4">
    <source>
        <dbReference type="PIRSR" id="PIRSR601310-3"/>
    </source>
</evidence>
<feature type="domain" description="HIT" evidence="8">
    <location>
        <begin position="3"/>
        <end position="110"/>
    </location>
</feature>
<dbReference type="SUPFAM" id="SSF54197">
    <property type="entry name" value="HIT-like"/>
    <property type="match status" value="1"/>
</dbReference>
<dbReference type="OMA" id="DAIYGMM"/>
<evidence type="ECO:0000313" key="9">
    <source>
        <dbReference type="EMBL" id="KYQ92451.1"/>
    </source>
</evidence>
<feature type="binding site" evidence="5">
    <location>
        <position position="28"/>
    </location>
    <ligand>
        <name>substrate</name>
    </ligand>
</feature>
<accession>A0A151ZER6</accession>
<gene>
    <name evidence="9" type="ORF">DLAC_06433</name>
</gene>